<evidence type="ECO:0000313" key="3">
    <source>
        <dbReference type="EMBL" id="MBY24473.1"/>
    </source>
</evidence>
<dbReference type="GO" id="GO:0003964">
    <property type="term" value="F:RNA-directed DNA polymerase activity"/>
    <property type="evidence" value="ECO:0007669"/>
    <property type="project" value="UniProtKB-KW"/>
</dbReference>
<keyword evidence="3" id="KW-0808">Transferase</keyword>
<dbReference type="PANTHER" id="PTHR36688">
    <property type="entry name" value="ENDO/EXONUCLEASE/PHOSPHATASE DOMAIN-CONTAINING PROTEIN"/>
    <property type="match status" value="1"/>
</dbReference>
<feature type="domain" description="Reverse transcriptase" evidence="2">
    <location>
        <begin position="469"/>
        <end position="737"/>
    </location>
</feature>
<dbReference type="InterPro" id="IPR005135">
    <property type="entry name" value="Endo/exonuclease/phosphatase"/>
</dbReference>
<dbReference type="SUPFAM" id="SSF56672">
    <property type="entry name" value="DNA/RNA polymerases"/>
    <property type="match status" value="1"/>
</dbReference>
<evidence type="ECO:0000259" key="2">
    <source>
        <dbReference type="PROSITE" id="PS50878"/>
    </source>
</evidence>
<dbReference type="InterPro" id="IPR000477">
    <property type="entry name" value="RT_dom"/>
</dbReference>
<gene>
    <name evidence="3" type="primary">pol_3</name>
    <name evidence="3" type="ORF">g.143492</name>
</gene>
<dbReference type="Pfam" id="PF00078">
    <property type="entry name" value="RVT_1"/>
    <property type="match status" value="1"/>
</dbReference>
<reference evidence="3" key="1">
    <citation type="submission" date="2018-04" db="EMBL/GenBank/DDBJ databases">
        <title>Transcriptome of Schizaphis graminum biotype I.</title>
        <authorList>
            <person name="Scully E.D."/>
            <person name="Geib S.M."/>
            <person name="Palmer N.A."/>
            <person name="Koch K."/>
            <person name="Bradshaw J."/>
            <person name="Heng-Moss T."/>
            <person name="Sarath G."/>
        </authorList>
    </citation>
    <scope>NUCLEOTIDE SEQUENCE</scope>
</reference>
<organism evidence="3">
    <name type="scientific">Schizaphis graminum</name>
    <name type="common">Green bug aphid</name>
    <dbReference type="NCBI Taxonomy" id="13262"/>
    <lineage>
        <taxon>Eukaryota</taxon>
        <taxon>Metazoa</taxon>
        <taxon>Ecdysozoa</taxon>
        <taxon>Arthropoda</taxon>
        <taxon>Hexapoda</taxon>
        <taxon>Insecta</taxon>
        <taxon>Pterygota</taxon>
        <taxon>Neoptera</taxon>
        <taxon>Paraneoptera</taxon>
        <taxon>Hemiptera</taxon>
        <taxon>Sternorrhyncha</taxon>
        <taxon>Aphidomorpha</taxon>
        <taxon>Aphidoidea</taxon>
        <taxon>Aphididae</taxon>
        <taxon>Aphidini</taxon>
        <taxon>Schizaphis</taxon>
    </lineage>
</organism>
<dbReference type="Gene3D" id="3.60.10.10">
    <property type="entry name" value="Endonuclease/exonuclease/phosphatase"/>
    <property type="match status" value="1"/>
</dbReference>
<dbReference type="SUPFAM" id="SSF56219">
    <property type="entry name" value="DNase I-like"/>
    <property type="match status" value="1"/>
</dbReference>
<dbReference type="EMBL" id="GGMR01011854">
    <property type="protein sequence ID" value="MBY24473.1"/>
    <property type="molecule type" value="Transcribed_RNA"/>
</dbReference>
<keyword evidence="3" id="KW-0695">RNA-directed DNA polymerase</keyword>
<keyword evidence="3" id="KW-0548">Nucleotidyltransferase</keyword>
<proteinExistence type="predicted"/>
<dbReference type="InterPro" id="IPR052560">
    <property type="entry name" value="RdDP_mobile_element"/>
</dbReference>
<protein>
    <submittedName>
        <fullName evidence="3">RNA-directed DNA polymerase from mobile element jockey</fullName>
    </submittedName>
</protein>
<dbReference type="Pfam" id="PF14529">
    <property type="entry name" value="Exo_endo_phos_2"/>
    <property type="match status" value="1"/>
</dbReference>
<accession>A0A2S2P4T9</accession>
<feature type="region of interest" description="Disordered" evidence="1">
    <location>
        <begin position="1"/>
        <end position="22"/>
    </location>
</feature>
<dbReference type="PANTHER" id="PTHR36688:SF1">
    <property type="entry name" value="ENDONUCLEASE_EXONUCLEASE_PHOSPHATASE DOMAIN-CONTAINING PROTEIN"/>
    <property type="match status" value="1"/>
</dbReference>
<dbReference type="InterPro" id="IPR043502">
    <property type="entry name" value="DNA/RNA_pol_sf"/>
</dbReference>
<dbReference type="PROSITE" id="PS50878">
    <property type="entry name" value="RT_POL"/>
    <property type="match status" value="1"/>
</dbReference>
<sequence>MQRSSTNPINHGLQPKRPFSGPTMTMISINIEGLTPEKENILAELCKTSGCEVLCLQETHRDTNHRRPKISGMRLVVERPHSKYGSAIFTKPDLDIISTGITDKNNIEIMTIDIKQCTITSIYKPPNVSFEFEEPENYRERNIKIVIGDFNSHNVMWGYTENNEDGEKVEDWAERDNMSLIHDAKLPPSFNSGRWRKGYNPDNIFVSHNIRNMSIKSIMKAIPKTQHRPIQCQINAAITPRMVPFRRRFNFKKAKWAEVTKYMDNEIQTLQPTPANYCKFVDRLKKVSRKYIPRGCHINYIKGLRQDTIKDLETYYERYEEDPFSELTIETGERILKDIAEERKKEWMTLIKDLDMVKNSNKAWKLIKSMNNEKQQPKEHINITPDQIAHKLLMNGKTKTKGKKTKLKFKMDIKNNTSDFNKPFEMDELNMAIGVMKNRKAAGIDGIMTEQIKQLGPKAKEWLLNMFNNCIKTDSIPTEWLKSHVVALLKPGKAPTDASNFRPVSLLCHTYKMFERMVLNRIKDKIDGKLIKQQAGFRAGKSCTGQILNLVEEIEKGYENNVITGAAFIDLSAAYDTVNHRLLLKKIYELTEDAKFTKIISLLLRNRRFFVSLQAKKSRWRRQNNGLPQGSVLSPILFNIYTNDQPIGTQTKHFIYADDLAITTQGKTFEEVEVNLNATLNTMKEYYNDNYLKPNPAKTQITAFHLRNRDAKRKLRINWQDTELEHCEEPTYLGIKLDRALTYRSHCENTKNKIGTRNCLLQKLVGSQWGADPHVLRTTALSLCYSTGEYACAAWRNSAHAKKVDVALNVTNRLITGCLRPTPVQKVQVLCGIAPPNIRREVAARVEKTKQESDLRHPLYGGKTMGSRLKSRKNFLKTTISLSQTPEATRIDLWKEAMKEHNSLLWKDPKESLPTGSHLPWSVWKTLNRLRTDTGRTASNMKKWGLKDDGKCECGGEQDADHLFVCPQLPNKCRKEDFLTHKISDKAIQIAAYWGAKGI</sequence>
<name>A0A2S2P4T9_SCHGA</name>
<evidence type="ECO:0000256" key="1">
    <source>
        <dbReference type="SAM" id="MobiDB-lite"/>
    </source>
</evidence>
<dbReference type="CDD" id="cd01650">
    <property type="entry name" value="RT_nLTR_like"/>
    <property type="match status" value="1"/>
</dbReference>
<dbReference type="AlphaFoldDB" id="A0A2S2P4T9"/>
<dbReference type="InterPro" id="IPR036691">
    <property type="entry name" value="Endo/exonu/phosph_ase_sf"/>
</dbReference>